<protein>
    <recommendedName>
        <fullName evidence="1">Septum formation inhibitor MinC C-terminal domain-containing protein</fullName>
    </recommendedName>
</protein>
<dbReference type="InterPro" id="IPR036145">
    <property type="entry name" value="MinC_C_sf"/>
</dbReference>
<organism evidence="2 3">
    <name type="scientific">Candidatus Fimiplasma intestinipullorum</name>
    <dbReference type="NCBI Taxonomy" id="2840825"/>
    <lineage>
        <taxon>Bacteria</taxon>
        <taxon>Bacillati</taxon>
        <taxon>Bacillota</taxon>
        <taxon>Clostridia</taxon>
        <taxon>Eubacteriales</taxon>
        <taxon>Candidatus Fimiplasma</taxon>
    </lineage>
</organism>
<sequence>MKIQVKGINDHLLFVIDETLSEAEVLVGITDWIDNPLLHKEGYFIRAYFDFGQRLLSRQFLFALLDVLTTSQQVLFCGFNQPCPTKTEMTHLSMTIRNGEVVQADEDVVFDGRINPGGYLRVQGNVYALGEVRGVIEVHGPNAHISATHLVDATLCINQKRLEHVSTRTLRLYDDVSHDGDILEGDSDG</sequence>
<dbReference type="GO" id="GO:0000902">
    <property type="term" value="P:cell morphogenesis"/>
    <property type="evidence" value="ECO:0007669"/>
    <property type="project" value="InterPro"/>
</dbReference>
<feature type="domain" description="Septum formation inhibitor MinC C-terminal" evidence="1">
    <location>
        <begin position="93"/>
        <end position="162"/>
    </location>
</feature>
<reference evidence="2" key="1">
    <citation type="submission" date="2020-10" db="EMBL/GenBank/DDBJ databases">
        <authorList>
            <person name="Gilroy R."/>
        </authorList>
    </citation>
    <scope>NUCLEOTIDE SEQUENCE</scope>
    <source>
        <strain evidence="2">CHK195-11698</strain>
    </source>
</reference>
<dbReference type="InterPro" id="IPR005526">
    <property type="entry name" value="Septum_form_inhib_MinC_C"/>
</dbReference>
<evidence type="ECO:0000313" key="3">
    <source>
        <dbReference type="Proteomes" id="UP000824175"/>
    </source>
</evidence>
<evidence type="ECO:0000313" key="2">
    <source>
        <dbReference type="EMBL" id="HIU12756.1"/>
    </source>
</evidence>
<dbReference type="Pfam" id="PF03775">
    <property type="entry name" value="MinC_C"/>
    <property type="match status" value="1"/>
</dbReference>
<evidence type="ECO:0000259" key="1">
    <source>
        <dbReference type="Pfam" id="PF03775"/>
    </source>
</evidence>
<name>A0A9D1HLR7_9FIRM</name>
<dbReference type="SUPFAM" id="SSF63848">
    <property type="entry name" value="Cell-division inhibitor MinC, C-terminal domain"/>
    <property type="match status" value="1"/>
</dbReference>
<dbReference type="EMBL" id="DVMJ01000009">
    <property type="protein sequence ID" value="HIU12756.1"/>
    <property type="molecule type" value="Genomic_DNA"/>
</dbReference>
<proteinExistence type="predicted"/>
<dbReference type="Gene3D" id="2.160.20.70">
    <property type="match status" value="1"/>
</dbReference>
<comment type="caution">
    <text evidence="2">The sequence shown here is derived from an EMBL/GenBank/DDBJ whole genome shotgun (WGS) entry which is preliminary data.</text>
</comment>
<dbReference type="Proteomes" id="UP000824175">
    <property type="component" value="Unassembled WGS sequence"/>
</dbReference>
<gene>
    <name evidence="2" type="ORF">IAD15_01620</name>
</gene>
<dbReference type="AlphaFoldDB" id="A0A9D1HLR7"/>
<reference evidence="2" key="2">
    <citation type="journal article" date="2021" name="PeerJ">
        <title>Extensive microbial diversity within the chicken gut microbiome revealed by metagenomics and culture.</title>
        <authorList>
            <person name="Gilroy R."/>
            <person name="Ravi A."/>
            <person name="Getino M."/>
            <person name="Pursley I."/>
            <person name="Horton D.L."/>
            <person name="Alikhan N.F."/>
            <person name="Baker D."/>
            <person name="Gharbi K."/>
            <person name="Hall N."/>
            <person name="Watson M."/>
            <person name="Adriaenssens E.M."/>
            <person name="Foster-Nyarko E."/>
            <person name="Jarju S."/>
            <person name="Secka A."/>
            <person name="Antonio M."/>
            <person name="Oren A."/>
            <person name="Chaudhuri R.R."/>
            <person name="La Ragione R."/>
            <person name="Hildebrand F."/>
            <person name="Pallen M.J."/>
        </authorList>
    </citation>
    <scope>NUCLEOTIDE SEQUENCE</scope>
    <source>
        <strain evidence="2">CHK195-11698</strain>
    </source>
</reference>
<dbReference type="InterPro" id="IPR016098">
    <property type="entry name" value="CAP/MinC_C"/>
</dbReference>
<accession>A0A9D1HLR7</accession>